<comment type="similarity">
    <text evidence="5">Belongs to the dihydroorotate dehydrogenase family. Type 2 subfamily.</text>
</comment>
<evidence type="ECO:0000256" key="1">
    <source>
        <dbReference type="ARBA" id="ARBA00001917"/>
    </source>
</evidence>
<dbReference type="STRING" id="856793.MICA_741"/>
<evidence type="ECO:0000256" key="10">
    <source>
        <dbReference type="ARBA" id="ARBA00022975"/>
    </source>
</evidence>
<dbReference type="Proteomes" id="UP000009286">
    <property type="component" value="Chromosome"/>
</dbReference>
<dbReference type="KEGG" id="mai:MICA_741"/>
<dbReference type="GO" id="GO:0044205">
    <property type="term" value="P:'de novo' UMP biosynthetic process"/>
    <property type="evidence" value="ECO:0007669"/>
    <property type="project" value="UniProtKB-UniPathway"/>
</dbReference>
<evidence type="ECO:0000256" key="12">
    <source>
        <dbReference type="ARBA" id="ARBA00023136"/>
    </source>
</evidence>
<keyword evidence="12" id="KW-0472">Membrane</keyword>
<dbReference type="PROSITE" id="PS00912">
    <property type="entry name" value="DHODEHASE_2"/>
    <property type="match status" value="1"/>
</dbReference>
<keyword evidence="10" id="KW-0665">Pyrimidine biosynthesis</keyword>
<dbReference type="UniPathway" id="UPA00070">
    <property type="reaction ID" value="UER00946"/>
</dbReference>
<protein>
    <recommendedName>
        <fullName evidence="7 14">Dihydroorotate dehydrogenase (quinone)</fullName>
        <ecNumber evidence="6 14">1.3.5.2</ecNumber>
    </recommendedName>
</protein>
<feature type="domain" description="Dihydroorotate dehydrogenase catalytic" evidence="15">
    <location>
        <begin position="46"/>
        <end position="342"/>
    </location>
</feature>
<keyword evidence="8" id="KW-0285">Flavoprotein</keyword>
<dbReference type="PROSITE" id="PS00911">
    <property type="entry name" value="DHODEHASE_1"/>
    <property type="match status" value="1"/>
</dbReference>
<dbReference type="PANTHER" id="PTHR48109:SF4">
    <property type="entry name" value="DIHYDROOROTATE DEHYDROGENASE (QUINONE), MITOCHONDRIAL"/>
    <property type="match status" value="1"/>
</dbReference>
<dbReference type="NCBIfam" id="TIGR01036">
    <property type="entry name" value="pyrD_sub2"/>
    <property type="match status" value="1"/>
</dbReference>
<keyword evidence="17" id="KW-1185">Reference proteome</keyword>
<dbReference type="EC" id="1.3.5.2" evidence="6 14"/>
<organism evidence="16 17">
    <name type="scientific">Micavibrio aeruginosavorus (strain ARL-13)</name>
    <dbReference type="NCBI Taxonomy" id="856793"/>
    <lineage>
        <taxon>Bacteria</taxon>
        <taxon>Pseudomonadati</taxon>
        <taxon>Bdellovibrionota</taxon>
        <taxon>Bdellovibrionia</taxon>
        <taxon>Bdellovibrionales</taxon>
        <taxon>Pseudobdellovibrionaceae</taxon>
        <taxon>Micavibrio</taxon>
    </lineage>
</organism>
<proteinExistence type="inferred from homology"/>
<dbReference type="GO" id="GO:0106430">
    <property type="term" value="F:dihydroorotate dehydrogenase (quinone) activity"/>
    <property type="evidence" value="ECO:0007669"/>
    <property type="project" value="UniProtKB-EC"/>
</dbReference>
<dbReference type="CDD" id="cd04738">
    <property type="entry name" value="DHOD_2_like"/>
    <property type="match status" value="1"/>
</dbReference>
<dbReference type="GO" id="GO:0005737">
    <property type="term" value="C:cytoplasm"/>
    <property type="evidence" value="ECO:0007669"/>
    <property type="project" value="InterPro"/>
</dbReference>
<evidence type="ECO:0000256" key="14">
    <source>
        <dbReference type="NCBIfam" id="TIGR01036"/>
    </source>
</evidence>
<dbReference type="eggNOG" id="COG0167">
    <property type="taxonomic scope" value="Bacteria"/>
</dbReference>
<keyword evidence="11 16" id="KW-0560">Oxidoreductase</keyword>
<evidence type="ECO:0000256" key="9">
    <source>
        <dbReference type="ARBA" id="ARBA00022643"/>
    </source>
</evidence>
<comment type="subcellular location">
    <subcellularLocation>
        <location evidence="3">Membrane</location>
    </subcellularLocation>
</comment>
<evidence type="ECO:0000256" key="13">
    <source>
        <dbReference type="ARBA" id="ARBA00048639"/>
    </source>
</evidence>
<dbReference type="RefSeq" id="WP_014102298.1">
    <property type="nucleotide sequence ID" value="NC_016026.1"/>
</dbReference>
<name>G2KQD9_MICAA</name>
<dbReference type="EMBL" id="CP002382">
    <property type="protein sequence ID" value="AEP09075.1"/>
    <property type="molecule type" value="Genomic_DNA"/>
</dbReference>
<comment type="catalytic activity">
    <reaction evidence="13">
        <text>(S)-dihydroorotate + a quinone = orotate + a quinol</text>
        <dbReference type="Rhea" id="RHEA:30187"/>
        <dbReference type="ChEBI" id="CHEBI:24646"/>
        <dbReference type="ChEBI" id="CHEBI:30839"/>
        <dbReference type="ChEBI" id="CHEBI:30864"/>
        <dbReference type="ChEBI" id="CHEBI:132124"/>
        <dbReference type="EC" id="1.3.5.2"/>
    </reaction>
</comment>
<evidence type="ECO:0000256" key="7">
    <source>
        <dbReference type="ARBA" id="ARBA00018366"/>
    </source>
</evidence>
<keyword evidence="9" id="KW-0288">FMN</keyword>
<evidence type="ECO:0000256" key="5">
    <source>
        <dbReference type="ARBA" id="ARBA00005359"/>
    </source>
</evidence>
<dbReference type="PANTHER" id="PTHR48109">
    <property type="entry name" value="DIHYDROOROTATE DEHYDROGENASE (QUINONE), MITOCHONDRIAL-RELATED"/>
    <property type="match status" value="1"/>
</dbReference>
<dbReference type="HOGENOM" id="CLU_013640_0_0_5"/>
<dbReference type="Gene3D" id="3.20.20.70">
    <property type="entry name" value="Aldolase class I"/>
    <property type="match status" value="1"/>
</dbReference>
<evidence type="ECO:0000313" key="16">
    <source>
        <dbReference type="EMBL" id="AEP09075.1"/>
    </source>
</evidence>
<dbReference type="InterPro" id="IPR050074">
    <property type="entry name" value="DHO_dehydrogenase"/>
</dbReference>
<comment type="pathway">
    <text evidence="4">Pyrimidine metabolism; UMP biosynthesis via de novo pathway; orotate from (S)-dihydroorotate (quinone route): step 1/1.</text>
</comment>
<evidence type="ECO:0000256" key="11">
    <source>
        <dbReference type="ARBA" id="ARBA00023002"/>
    </source>
</evidence>
<evidence type="ECO:0000313" key="17">
    <source>
        <dbReference type="Proteomes" id="UP000009286"/>
    </source>
</evidence>
<dbReference type="InterPro" id="IPR005719">
    <property type="entry name" value="Dihydroorotate_DH_2"/>
</dbReference>
<dbReference type="GO" id="GO:0016020">
    <property type="term" value="C:membrane"/>
    <property type="evidence" value="ECO:0007669"/>
    <property type="project" value="UniProtKB-SubCell"/>
</dbReference>
<dbReference type="Pfam" id="PF01180">
    <property type="entry name" value="DHO_dh"/>
    <property type="match status" value="1"/>
</dbReference>
<dbReference type="InterPro" id="IPR001295">
    <property type="entry name" value="Dihydroorotate_DH_CS"/>
</dbReference>
<evidence type="ECO:0000256" key="6">
    <source>
        <dbReference type="ARBA" id="ARBA00012791"/>
    </source>
</evidence>
<comment type="function">
    <text evidence="2">Catalyzes the conversion of dihydroorotate to orotate with quinone as electron acceptor.</text>
</comment>
<evidence type="ECO:0000256" key="3">
    <source>
        <dbReference type="ARBA" id="ARBA00004370"/>
    </source>
</evidence>
<comment type="cofactor">
    <cofactor evidence="1">
        <name>FMN</name>
        <dbReference type="ChEBI" id="CHEBI:58210"/>
    </cofactor>
</comment>
<accession>G2KQD9</accession>
<dbReference type="AlphaFoldDB" id="G2KQD9"/>
<dbReference type="InterPro" id="IPR013785">
    <property type="entry name" value="Aldolase_TIM"/>
</dbReference>
<dbReference type="NCBIfam" id="NF003652">
    <property type="entry name" value="PRK05286.2-5"/>
    <property type="match status" value="1"/>
</dbReference>
<evidence type="ECO:0000256" key="8">
    <source>
        <dbReference type="ARBA" id="ARBA00022630"/>
    </source>
</evidence>
<dbReference type="NCBIfam" id="NF003645">
    <property type="entry name" value="PRK05286.1-2"/>
    <property type="match status" value="1"/>
</dbReference>
<evidence type="ECO:0000256" key="2">
    <source>
        <dbReference type="ARBA" id="ARBA00003125"/>
    </source>
</evidence>
<evidence type="ECO:0000256" key="4">
    <source>
        <dbReference type="ARBA" id="ARBA00005161"/>
    </source>
</evidence>
<evidence type="ECO:0000259" key="15">
    <source>
        <dbReference type="Pfam" id="PF01180"/>
    </source>
</evidence>
<dbReference type="GO" id="GO:0006207">
    <property type="term" value="P:'de novo' pyrimidine nucleobase biosynthetic process"/>
    <property type="evidence" value="ECO:0007669"/>
    <property type="project" value="UniProtKB-UniRule"/>
</dbReference>
<gene>
    <name evidence="16" type="primary">pyrD</name>
    <name evidence="16" type="ordered locus">MICA_741</name>
</gene>
<dbReference type="InterPro" id="IPR005720">
    <property type="entry name" value="Dihydroorotate_DH_cat"/>
</dbReference>
<reference evidence="16 17" key="1">
    <citation type="journal article" date="2011" name="BMC Genomics">
        <title>Genomic insights into an obligate epibiotic bacterial predator: Micavibrio aeruginosavorus ARL-13.</title>
        <authorList>
            <person name="Wang Z."/>
            <person name="Kadouri D."/>
            <person name="Wu M."/>
        </authorList>
    </citation>
    <scope>NUCLEOTIDE SEQUENCE [LARGE SCALE GENOMIC DNA]</scope>
    <source>
        <strain evidence="16 17">ARL-13</strain>
    </source>
</reference>
<dbReference type="SUPFAM" id="SSF51395">
    <property type="entry name" value="FMN-linked oxidoreductases"/>
    <property type="match status" value="1"/>
</dbReference>
<sequence>MAMMDFSLPFIRTLAFALPPEDAHNLTLALLPLVPRTQAVADDPVLKTTLWNRIFPNPIGLAAGFDKNAAVIAPMLNLGFGFVEVGTVTPRPQMGNPKPRVFRNHQHHAIINRMGFPNGGVNVFKENLEKFLDQRPRPPGLVGINIGMNKGQSDPAKDYMLLVQALGPFADYLTVNISSPNTPGLRDLQEPDTFKELIGKILHERGRSCGMAPPPLLVKLAPDLPDDQLQTLARVAVDSHVDGLILTNTTLDRPDHLPESFAREKGGLSGQILHKKSTRAIALAYSATNGTLPIIGAGGVHDADSAYDKIKAGASLVQLYSALAFKGPGVVKEIKSGLIERLQADGYSHVGEAVGADHR</sequence>